<dbReference type="Proteomes" id="UP001304895">
    <property type="component" value="Unassembled WGS sequence"/>
</dbReference>
<dbReference type="EMBL" id="MU853414">
    <property type="protein sequence ID" value="KAK4132890.1"/>
    <property type="molecule type" value="Genomic_DNA"/>
</dbReference>
<evidence type="ECO:0000313" key="2">
    <source>
        <dbReference type="EMBL" id="KAK4132890.1"/>
    </source>
</evidence>
<feature type="compositionally biased region" description="Basic and acidic residues" evidence="1">
    <location>
        <begin position="13"/>
        <end position="28"/>
    </location>
</feature>
<comment type="caution">
    <text evidence="2">The sequence shown here is derived from an EMBL/GenBank/DDBJ whole genome shotgun (WGS) entry which is preliminary data.</text>
</comment>
<evidence type="ECO:0000313" key="3">
    <source>
        <dbReference type="Proteomes" id="UP001304895"/>
    </source>
</evidence>
<keyword evidence="3" id="KW-1185">Reference proteome</keyword>
<proteinExistence type="predicted"/>
<name>A0AAN6ZBF4_9PEZI</name>
<feature type="region of interest" description="Disordered" evidence="1">
    <location>
        <begin position="1"/>
        <end position="33"/>
    </location>
</feature>
<dbReference type="AlphaFoldDB" id="A0AAN6ZBF4"/>
<sequence length="191" mass="21394">MELCELHNPSSRWARDGSEANQRRRWESSGRAGARVPEAIGAPVQCMGRIQKAPDADRSSGSSRGGMRLDLELQLQLGPLIDGGVEQGGTEVWGFRKPLERIRIPADPGSRAYAGLHRMELAVLVLCEFRPESLRVYIWILTWLKLAVRLACTDRLSRMHETATCWNVATVIFLQMMDLCTGRPRAVIVHC</sequence>
<gene>
    <name evidence="2" type="ORF">BT67DRAFT_63703</name>
</gene>
<evidence type="ECO:0000256" key="1">
    <source>
        <dbReference type="SAM" id="MobiDB-lite"/>
    </source>
</evidence>
<reference evidence="2" key="2">
    <citation type="submission" date="2023-05" db="EMBL/GenBank/DDBJ databases">
        <authorList>
            <consortium name="Lawrence Berkeley National Laboratory"/>
            <person name="Steindorff A."/>
            <person name="Hensen N."/>
            <person name="Bonometti L."/>
            <person name="Westerberg I."/>
            <person name="Brannstrom I.O."/>
            <person name="Guillou S."/>
            <person name="Cros-Aarteil S."/>
            <person name="Calhoun S."/>
            <person name="Haridas S."/>
            <person name="Kuo A."/>
            <person name="Mondo S."/>
            <person name="Pangilinan J."/>
            <person name="Riley R."/>
            <person name="Labutti K."/>
            <person name="Andreopoulos B."/>
            <person name="Lipzen A."/>
            <person name="Chen C."/>
            <person name="Yanf M."/>
            <person name="Daum C."/>
            <person name="Ng V."/>
            <person name="Clum A."/>
            <person name="Ohm R."/>
            <person name="Martin F."/>
            <person name="Silar P."/>
            <person name="Natvig D."/>
            <person name="Lalanne C."/>
            <person name="Gautier V."/>
            <person name="Ament-Velasquez S.L."/>
            <person name="Kruys A."/>
            <person name="Hutchinson M.I."/>
            <person name="Powell A.J."/>
            <person name="Barry K."/>
            <person name="Miller A.N."/>
            <person name="Grigoriev I.V."/>
            <person name="Debuchy R."/>
            <person name="Gladieux P."/>
            <person name="Thoren M.H."/>
            <person name="Johannesson H."/>
        </authorList>
    </citation>
    <scope>NUCLEOTIDE SEQUENCE</scope>
    <source>
        <strain evidence="2">CBS 123565</strain>
    </source>
</reference>
<protein>
    <submittedName>
        <fullName evidence="2">Uncharacterized protein</fullName>
    </submittedName>
</protein>
<organism evidence="2 3">
    <name type="scientific">Trichocladium antarcticum</name>
    <dbReference type="NCBI Taxonomy" id="1450529"/>
    <lineage>
        <taxon>Eukaryota</taxon>
        <taxon>Fungi</taxon>
        <taxon>Dikarya</taxon>
        <taxon>Ascomycota</taxon>
        <taxon>Pezizomycotina</taxon>
        <taxon>Sordariomycetes</taxon>
        <taxon>Sordariomycetidae</taxon>
        <taxon>Sordariales</taxon>
        <taxon>Chaetomiaceae</taxon>
        <taxon>Trichocladium</taxon>
    </lineage>
</organism>
<accession>A0AAN6ZBF4</accession>
<reference evidence="2" key="1">
    <citation type="journal article" date="2023" name="Mol. Phylogenet. Evol.">
        <title>Genome-scale phylogeny and comparative genomics of the fungal order Sordariales.</title>
        <authorList>
            <person name="Hensen N."/>
            <person name="Bonometti L."/>
            <person name="Westerberg I."/>
            <person name="Brannstrom I.O."/>
            <person name="Guillou S."/>
            <person name="Cros-Aarteil S."/>
            <person name="Calhoun S."/>
            <person name="Haridas S."/>
            <person name="Kuo A."/>
            <person name="Mondo S."/>
            <person name="Pangilinan J."/>
            <person name="Riley R."/>
            <person name="LaButti K."/>
            <person name="Andreopoulos B."/>
            <person name="Lipzen A."/>
            <person name="Chen C."/>
            <person name="Yan M."/>
            <person name="Daum C."/>
            <person name="Ng V."/>
            <person name="Clum A."/>
            <person name="Steindorff A."/>
            <person name="Ohm R.A."/>
            <person name="Martin F."/>
            <person name="Silar P."/>
            <person name="Natvig D.O."/>
            <person name="Lalanne C."/>
            <person name="Gautier V."/>
            <person name="Ament-Velasquez S.L."/>
            <person name="Kruys A."/>
            <person name="Hutchinson M.I."/>
            <person name="Powell A.J."/>
            <person name="Barry K."/>
            <person name="Miller A.N."/>
            <person name="Grigoriev I.V."/>
            <person name="Debuchy R."/>
            <person name="Gladieux P."/>
            <person name="Hiltunen Thoren M."/>
            <person name="Johannesson H."/>
        </authorList>
    </citation>
    <scope>NUCLEOTIDE SEQUENCE</scope>
    <source>
        <strain evidence="2">CBS 123565</strain>
    </source>
</reference>